<dbReference type="Proteomes" id="UP000030905">
    <property type="component" value="Chromosome"/>
</dbReference>
<dbReference type="PATRIC" id="fig|1262449.3.peg.1384"/>
<gene>
    <name evidence="3" type="primary">uspA</name>
    <name evidence="3" type="ORF">CLPA_c29370</name>
    <name evidence="4" type="ORF">CP6013_00248</name>
</gene>
<comment type="similarity">
    <text evidence="1">Belongs to the universal stress protein A family.</text>
</comment>
<evidence type="ECO:0000313" key="4">
    <source>
        <dbReference type="EMBL" id="KRU11001.1"/>
    </source>
</evidence>
<dbReference type="GeneID" id="93075059"/>
<dbReference type="RefSeq" id="WP_003443262.1">
    <property type="nucleotide sequence ID" value="NZ_ANZB01000003.1"/>
</dbReference>
<reference evidence="3 6" key="1">
    <citation type="journal article" date="2015" name="Genome Announc.">
        <title>Complete Genome Sequence of the Nitrogen-Fixing and Solvent-Producing Clostridium pasteurianum DSM 525.</title>
        <authorList>
            <person name="Poehlein A."/>
            <person name="Grosse-Honebrink A."/>
            <person name="Zhang Y."/>
            <person name="Minton N.P."/>
            <person name="Daniel R."/>
        </authorList>
    </citation>
    <scope>NUCLEOTIDE SEQUENCE [LARGE SCALE GENOMIC DNA]</scope>
    <source>
        <strain evidence="3">DSM 525</strain>
        <strain evidence="6">DSM 525 / ATCC 6013</strain>
    </source>
</reference>
<keyword evidence="6" id="KW-1185">Reference proteome</keyword>
<accession>A0A0H3J9V3</accession>
<name>A0A0H3J9V3_CLOPA</name>
<dbReference type="SUPFAM" id="SSF52402">
    <property type="entry name" value="Adenine nucleotide alpha hydrolases-like"/>
    <property type="match status" value="1"/>
</dbReference>
<protein>
    <submittedName>
        <fullName evidence="3">Universal stress protein UspA</fullName>
    </submittedName>
    <submittedName>
        <fullName evidence="4">UspA domain-containing protein</fullName>
    </submittedName>
</protein>
<evidence type="ECO:0000259" key="2">
    <source>
        <dbReference type="Pfam" id="PF00582"/>
    </source>
</evidence>
<organism evidence="3 6">
    <name type="scientific">Clostridium pasteurianum DSM 525 = ATCC 6013</name>
    <dbReference type="NCBI Taxonomy" id="1262449"/>
    <lineage>
        <taxon>Bacteria</taxon>
        <taxon>Bacillati</taxon>
        <taxon>Bacillota</taxon>
        <taxon>Clostridia</taxon>
        <taxon>Eubacteriales</taxon>
        <taxon>Clostridiaceae</taxon>
        <taxon>Clostridium</taxon>
    </lineage>
</organism>
<dbReference type="EMBL" id="JPGY02000001">
    <property type="protein sequence ID" value="KRU11001.1"/>
    <property type="molecule type" value="Genomic_DNA"/>
</dbReference>
<dbReference type="KEGG" id="cpat:CLPA_c29370"/>
<evidence type="ECO:0000313" key="6">
    <source>
        <dbReference type="Proteomes" id="UP000030905"/>
    </source>
</evidence>
<reference evidence="4 5" key="3">
    <citation type="journal article" name="Genome Announc.">
        <title>Improved Draft Genome Sequence of Clostridium pasteurianum Strain ATCC 6013 (DSM 525) Using a Hybrid Next-Generation Sequencing Approach.</title>
        <authorList>
            <person name="Pyne M.E."/>
            <person name="Utturkar S."/>
            <person name="Brown S.D."/>
            <person name="Moo-Young M."/>
            <person name="Chung D.A."/>
            <person name="Chou C.P."/>
        </authorList>
    </citation>
    <scope>NUCLEOTIDE SEQUENCE [LARGE SCALE GENOMIC DNA]</scope>
    <source>
        <strain evidence="4 5">ATCC 6013</strain>
    </source>
</reference>
<dbReference type="PANTHER" id="PTHR46268:SF6">
    <property type="entry name" value="UNIVERSAL STRESS PROTEIN UP12"/>
    <property type="match status" value="1"/>
</dbReference>
<dbReference type="InterPro" id="IPR014729">
    <property type="entry name" value="Rossmann-like_a/b/a_fold"/>
</dbReference>
<dbReference type="Pfam" id="PF00582">
    <property type="entry name" value="Usp"/>
    <property type="match status" value="1"/>
</dbReference>
<feature type="domain" description="UspA" evidence="2">
    <location>
        <begin position="6"/>
        <end position="137"/>
    </location>
</feature>
<dbReference type="PRINTS" id="PR01438">
    <property type="entry name" value="UNVRSLSTRESS"/>
</dbReference>
<evidence type="ECO:0000256" key="1">
    <source>
        <dbReference type="ARBA" id="ARBA00008791"/>
    </source>
</evidence>
<dbReference type="AlphaFoldDB" id="A0A0H3J9V3"/>
<dbReference type="eggNOG" id="COG0589">
    <property type="taxonomic scope" value="Bacteria"/>
</dbReference>
<sequence>MAENKKKILIPLDGTERSLHSIDYVKELFRKEDVTITLLNVLEIVIINDMMLSDTVVTNTQQESKATLEKAKARLQGYDVKTTSTFGYAADEILRKAREEKFDIIVMTKSSKKGLARLIGSVTRKVLQEITHSLLVVVPE</sequence>
<reference evidence="4" key="2">
    <citation type="submission" date="2015-10" db="EMBL/GenBank/DDBJ databases">
        <title>Improved Draft Genome Sequence of Clostridium pasteurianum Strain ATCC 6013 (DSM 525) Using a Hybrid Next-Generation Sequencing Approach.</title>
        <authorList>
            <person name="Pyne M.E."/>
            <person name="Utturkar S.M."/>
            <person name="Brown S.D."/>
            <person name="Moo-Young M."/>
            <person name="Chung D.A."/>
            <person name="Chou P.C."/>
        </authorList>
    </citation>
    <scope>NUCLEOTIDE SEQUENCE</scope>
    <source>
        <strain evidence="4">ATCC 6013</strain>
    </source>
</reference>
<evidence type="ECO:0000313" key="3">
    <source>
        <dbReference type="EMBL" id="AJA52991.1"/>
    </source>
</evidence>
<dbReference type="Proteomes" id="UP000028042">
    <property type="component" value="Unassembled WGS sequence"/>
</dbReference>
<dbReference type="CDD" id="cd00293">
    <property type="entry name" value="USP-like"/>
    <property type="match status" value="1"/>
</dbReference>
<dbReference type="EMBL" id="CP009268">
    <property type="protein sequence ID" value="AJA52991.1"/>
    <property type="molecule type" value="Genomic_DNA"/>
</dbReference>
<dbReference type="PANTHER" id="PTHR46268">
    <property type="entry name" value="STRESS RESPONSE PROTEIN NHAX"/>
    <property type="match status" value="1"/>
</dbReference>
<dbReference type="InterPro" id="IPR006015">
    <property type="entry name" value="Universal_stress_UspA"/>
</dbReference>
<evidence type="ECO:0000313" key="5">
    <source>
        <dbReference type="Proteomes" id="UP000028042"/>
    </source>
</evidence>
<dbReference type="KEGG" id="cpae:CPAST_c29370"/>
<dbReference type="InterPro" id="IPR006016">
    <property type="entry name" value="UspA"/>
</dbReference>
<dbReference type="Gene3D" id="3.40.50.620">
    <property type="entry name" value="HUPs"/>
    <property type="match status" value="1"/>
</dbReference>
<proteinExistence type="inferred from homology"/>